<dbReference type="EMBL" id="JACTNZ010000008">
    <property type="protein sequence ID" value="KAG5536262.1"/>
    <property type="molecule type" value="Genomic_DNA"/>
</dbReference>
<dbReference type="AlphaFoldDB" id="A0AAV6J5B8"/>
<keyword evidence="2" id="KW-1185">Reference proteome</keyword>
<dbReference type="PANTHER" id="PTHR45786:SF75">
    <property type="entry name" value="ATP-DEPENDENT DNA HELICASE"/>
    <property type="match status" value="1"/>
</dbReference>
<comment type="caution">
    <text evidence="1">The sequence shown here is derived from an EMBL/GenBank/DDBJ whole genome shotgun (WGS) entry which is preliminary data.</text>
</comment>
<gene>
    <name evidence="1" type="ORF">RHGRI_023889</name>
</gene>
<dbReference type="Proteomes" id="UP000823749">
    <property type="component" value="Chromosome 8"/>
</dbReference>
<organism evidence="1 2">
    <name type="scientific">Rhododendron griersonianum</name>
    <dbReference type="NCBI Taxonomy" id="479676"/>
    <lineage>
        <taxon>Eukaryota</taxon>
        <taxon>Viridiplantae</taxon>
        <taxon>Streptophyta</taxon>
        <taxon>Embryophyta</taxon>
        <taxon>Tracheophyta</taxon>
        <taxon>Spermatophyta</taxon>
        <taxon>Magnoliopsida</taxon>
        <taxon>eudicotyledons</taxon>
        <taxon>Gunneridae</taxon>
        <taxon>Pentapetalae</taxon>
        <taxon>asterids</taxon>
        <taxon>Ericales</taxon>
        <taxon>Ericaceae</taxon>
        <taxon>Ericoideae</taxon>
        <taxon>Rhodoreae</taxon>
        <taxon>Rhododendron</taxon>
    </lineage>
</organism>
<protein>
    <recommendedName>
        <fullName evidence="3">Helitron helicase-like domain-containing protein</fullName>
    </recommendedName>
</protein>
<reference evidence="1" key="1">
    <citation type="submission" date="2020-08" db="EMBL/GenBank/DDBJ databases">
        <title>Plant Genome Project.</title>
        <authorList>
            <person name="Zhang R.-G."/>
        </authorList>
    </citation>
    <scope>NUCLEOTIDE SEQUENCE</scope>
    <source>
        <strain evidence="1">WSP0</strain>
        <tissue evidence="1">Leaf</tissue>
    </source>
</reference>
<sequence length="415" mass="47126">MSQNKRVRIPYSQLSQEEKDRLNARRRALYAERRSRTENTLFPVQIQAEVSAQENIESSIGHSCMANSTWNDQQMLDEHNITSLDSLPSTSTSTNQDECMLYDVSIGIALDTFMPIQSLLQRPIPTEAYKLPDVQDCHHCGAKRFPYETPKFCCSGGEISLYPIAIPPELQHLYSGSGPNSMHFLQYIKPYNEILAFTSMGVHLDPAFAKRVNGIYTFRAQGQVYHFIDSLYSSGQIPSYLQLYFYDTQKEAELRQGNKDKLQPHMISGLINLLQANPYSQFFRSLSHVPNIDECQIILRADPKVDYTALPPTVPQVAAIWIENEEAADLQERDIIVQKHDGHTQTISYYYGCYDPLQYPLLFPFGEPGWHEGIKKIKPSARSQSCLGQGKVLPNHSSTVEELISNETAGTSHYF</sequence>
<evidence type="ECO:0000313" key="2">
    <source>
        <dbReference type="Proteomes" id="UP000823749"/>
    </source>
</evidence>
<name>A0AAV6J5B8_9ERIC</name>
<evidence type="ECO:0000313" key="1">
    <source>
        <dbReference type="EMBL" id="KAG5536262.1"/>
    </source>
</evidence>
<proteinExistence type="predicted"/>
<accession>A0AAV6J5B8</accession>
<dbReference type="PANTHER" id="PTHR45786">
    <property type="entry name" value="DNA BINDING PROTEIN-LIKE"/>
    <property type="match status" value="1"/>
</dbReference>
<evidence type="ECO:0008006" key="3">
    <source>
        <dbReference type="Google" id="ProtNLM"/>
    </source>
</evidence>